<accession>A0A5E4BK62</accession>
<feature type="region of interest" description="Disordered" evidence="1">
    <location>
        <begin position="1"/>
        <end position="34"/>
    </location>
</feature>
<dbReference type="EMBL" id="CABDUW010000487">
    <property type="protein sequence ID" value="VTJ69957.1"/>
    <property type="molecule type" value="Genomic_DNA"/>
</dbReference>
<evidence type="ECO:0000313" key="3">
    <source>
        <dbReference type="Proteomes" id="UP000335636"/>
    </source>
</evidence>
<feature type="non-terminal residue" evidence="2">
    <location>
        <position position="1"/>
    </location>
</feature>
<reference evidence="2" key="1">
    <citation type="submission" date="2019-04" db="EMBL/GenBank/DDBJ databases">
        <authorList>
            <person name="Alioto T."/>
            <person name="Alioto T."/>
        </authorList>
    </citation>
    <scope>NUCLEOTIDE SEQUENCE [LARGE SCALE GENOMIC DNA]</scope>
</reference>
<evidence type="ECO:0000313" key="2">
    <source>
        <dbReference type="EMBL" id="VTJ69957.1"/>
    </source>
</evidence>
<evidence type="ECO:0000256" key="1">
    <source>
        <dbReference type="SAM" id="MobiDB-lite"/>
    </source>
</evidence>
<comment type="caution">
    <text evidence="2">The sequence shown here is derived from an EMBL/GenBank/DDBJ whole genome shotgun (WGS) entry which is preliminary data.</text>
</comment>
<sequence length="228" mass="23663">RDHQDILMQRGYPEMQQQDKGHQHSQQEDPRLLQTHRHPTLDFHLGSPDRGSCGGEPAGTWAQALAGVPKWVQPRATKPGASPTAVLSAVVAAVVVVAVGSRRGSAGAAAAAVGAASPGDLQGSAAVSPSEHPDQGCLLWQQHPERRLPGDLRLAAVELKAAAMVAVVQVGGGDKKPLFLSGSDHRGRVGVASEIAEAVPSEETSGHSSGTVACNSLLIENLLGLIEF</sequence>
<dbReference type="AlphaFoldDB" id="A0A5E4BK62"/>
<name>A0A5E4BK62_MARMO</name>
<feature type="compositionally biased region" description="Basic and acidic residues" evidence="1">
    <location>
        <begin position="17"/>
        <end position="31"/>
    </location>
</feature>
<gene>
    <name evidence="2" type="ORF">MONAX_5E032780</name>
</gene>
<dbReference type="Proteomes" id="UP000335636">
    <property type="component" value="Unassembled WGS sequence"/>
</dbReference>
<protein>
    <submittedName>
        <fullName evidence="2">Uncharacterized protein</fullName>
    </submittedName>
</protein>
<keyword evidence="3" id="KW-1185">Reference proteome</keyword>
<organism evidence="2 3">
    <name type="scientific">Marmota monax</name>
    <name type="common">Woodchuck</name>
    <dbReference type="NCBI Taxonomy" id="9995"/>
    <lineage>
        <taxon>Eukaryota</taxon>
        <taxon>Metazoa</taxon>
        <taxon>Chordata</taxon>
        <taxon>Craniata</taxon>
        <taxon>Vertebrata</taxon>
        <taxon>Euteleostomi</taxon>
        <taxon>Mammalia</taxon>
        <taxon>Eutheria</taxon>
        <taxon>Euarchontoglires</taxon>
        <taxon>Glires</taxon>
        <taxon>Rodentia</taxon>
        <taxon>Sciuromorpha</taxon>
        <taxon>Sciuridae</taxon>
        <taxon>Xerinae</taxon>
        <taxon>Marmotini</taxon>
        <taxon>Marmota</taxon>
    </lineage>
</organism>
<proteinExistence type="predicted"/>